<reference evidence="2" key="1">
    <citation type="journal article" date="2023" name="G3 (Bethesda)">
        <title>A reference genome for the long-term kleptoplast-retaining sea slug Elysia crispata morphotype clarki.</title>
        <authorList>
            <person name="Eastman K.E."/>
            <person name="Pendleton A.L."/>
            <person name="Shaikh M.A."/>
            <person name="Suttiyut T."/>
            <person name="Ogas R."/>
            <person name="Tomko P."/>
            <person name="Gavelis G."/>
            <person name="Widhalm J.R."/>
            <person name="Wisecaver J.H."/>
        </authorList>
    </citation>
    <scope>NUCLEOTIDE SEQUENCE</scope>
    <source>
        <strain evidence="2">ECLA1</strain>
    </source>
</reference>
<feature type="signal peptide" evidence="1">
    <location>
        <begin position="1"/>
        <end position="22"/>
    </location>
</feature>
<dbReference type="SUPFAM" id="SSF52025">
    <property type="entry name" value="PA domain"/>
    <property type="match status" value="1"/>
</dbReference>
<feature type="chain" id="PRO_5042013492" evidence="1">
    <location>
        <begin position="23"/>
        <end position="706"/>
    </location>
</feature>
<comment type="caution">
    <text evidence="2">The sequence shown here is derived from an EMBL/GenBank/DDBJ whole genome shotgun (WGS) entry which is preliminary data.</text>
</comment>
<dbReference type="EMBL" id="JAWDGP010006658">
    <property type="protein sequence ID" value="KAK3737310.1"/>
    <property type="molecule type" value="Genomic_DNA"/>
</dbReference>
<proteinExistence type="predicted"/>
<dbReference type="InterPro" id="IPR039373">
    <property type="entry name" value="Peptidase_M28B"/>
</dbReference>
<evidence type="ECO:0000313" key="3">
    <source>
        <dbReference type="Proteomes" id="UP001283361"/>
    </source>
</evidence>
<dbReference type="Proteomes" id="UP001283361">
    <property type="component" value="Unassembled WGS sequence"/>
</dbReference>
<dbReference type="Gene3D" id="3.50.30.30">
    <property type="match status" value="1"/>
</dbReference>
<dbReference type="InterPro" id="IPR046450">
    <property type="entry name" value="PA_dom_sf"/>
</dbReference>
<accession>A0AAE0Y9C9</accession>
<dbReference type="Gene3D" id="3.40.630.10">
    <property type="entry name" value="Zn peptidases"/>
    <property type="match status" value="1"/>
</dbReference>
<organism evidence="2 3">
    <name type="scientific">Elysia crispata</name>
    <name type="common">lettuce slug</name>
    <dbReference type="NCBI Taxonomy" id="231223"/>
    <lineage>
        <taxon>Eukaryota</taxon>
        <taxon>Metazoa</taxon>
        <taxon>Spiralia</taxon>
        <taxon>Lophotrochozoa</taxon>
        <taxon>Mollusca</taxon>
        <taxon>Gastropoda</taxon>
        <taxon>Heterobranchia</taxon>
        <taxon>Euthyneura</taxon>
        <taxon>Panpulmonata</taxon>
        <taxon>Sacoglossa</taxon>
        <taxon>Placobranchoidea</taxon>
        <taxon>Plakobranchidae</taxon>
        <taxon>Elysia</taxon>
    </lineage>
</organism>
<dbReference type="SUPFAM" id="SSF53187">
    <property type="entry name" value="Zn-dependent exopeptidases"/>
    <property type="match status" value="1"/>
</dbReference>
<dbReference type="AlphaFoldDB" id="A0AAE0Y9C9"/>
<protein>
    <submittedName>
        <fullName evidence="2">Uncharacterized protein</fullName>
    </submittedName>
</protein>
<dbReference type="PANTHER" id="PTHR10404">
    <property type="entry name" value="N-ACETYLATED-ALPHA-LINKED ACIDIC DIPEPTIDASE"/>
    <property type="match status" value="1"/>
</dbReference>
<gene>
    <name evidence="2" type="ORF">RRG08_067376</name>
</gene>
<sequence>MCFSQWSLVILGPGTIVQLPAAQVSAGVDQFRQVSAIKFGHVAMLGRKHSAGKDSELADARFVTQFGVQDPTAGDQRDRKLANAVLDDFRKYSIGPVSVEKYEVVVTSPDPVRPNELEVLYTNGSTLRHFVFESNLAFLNGSAENSGRTNSEQGDSPADDWKFPHVAFSPSGIAEGRLVYAHLGRETDLLVLTSLGVDLHGSVLLMRMGSLSVAEKVRNCELYGVKAALLYWHQGDTTFDLPRGLNSSSYVPYASAVDPAIDEASIWRPSIPCQTISADQAADLLTLNYGLSSANSSSLVMAPRQWQGSDQKPFVVGLRRENNTDTEFSTLRLAVYNKPKKLKIKNVISSIQSVEDPDSYVIIGAPRSSMPGHSEDAVVSTSILVQVARAFHHVHQLHGWLPRRGVRLVSWGGTELSNIGMIEMIRRQHHLLGHRMIAYFDLRNLMVGNETLEANIPASIVQLVKEMANQVPNPGDREQMLHMTWRNGTSKTIPLGRYCNGMTQYPFLDILGIPTVHLQYTGFDGSKSPPSLTLRLEQLHHFKFHLAVTRMLMLTMLTILDSLVLPFDLLGATQGLHDTIWQTSHGLQECSRNEHKFGKAMQICEQLERATKSFSDLAQHYLERKDSTTLLAMNGVSVLFDKLFVQRHRGRPRHLLLPVLSDGSLAVLSELCQVGTVTGDWNMTLQFHDTLTRALTEALESLHMGA</sequence>
<dbReference type="GO" id="GO:0004180">
    <property type="term" value="F:carboxypeptidase activity"/>
    <property type="evidence" value="ECO:0007669"/>
    <property type="project" value="TreeGrafter"/>
</dbReference>
<keyword evidence="1" id="KW-0732">Signal</keyword>
<dbReference type="PANTHER" id="PTHR10404:SF77">
    <property type="entry name" value="GLUTAMATE CARBOXYPEPTIDASE 2 HOMOLOG"/>
    <property type="match status" value="1"/>
</dbReference>
<evidence type="ECO:0000256" key="1">
    <source>
        <dbReference type="SAM" id="SignalP"/>
    </source>
</evidence>
<name>A0AAE0Y9C9_9GAST</name>
<evidence type="ECO:0000313" key="2">
    <source>
        <dbReference type="EMBL" id="KAK3737310.1"/>
    </source>
</evidence>
<keyword evidence="3" id="KW-1185">Reference proteome</keyword>